<comment type="catalytic activity">
    <reaction evidence="9">
        <text>propanoyl-CoA + hydrogencarbonate + ATP = (S)-methylmalonyl-CoA + ADP + phosphate + H(+)</text>
        <dbReference type="Rhea" id="RHEA:23720"/>
        <dbReference type="ChEBI" id="CHEBI:15378"/>
        <dbReference type="ChEBI" id="CHEBI:17544"/>
        <dbReference type="ChEBI" id="CHEBI:30616"/>
        <dbReference type="ChEBI" id="CHEBI:43474"/>
        <dbReference type="ChEBI" id="CHEBI:57327"/>
        <dbReference type="ChEBI" id="CHEBI:57392"/>
        <dbReference type="ChEBI" id="CHEBI:456216"/>
        <dbReference type="EC" id="6.4.1.3"/>
    </reaction>
    <physiologicalReaction direction="left-to-right" evidence="9">
        <dbReference type="Rhea" id="RHEA:23721"/>
    </physiologicalReaction>
</comment>
<dbReference type="InterPro" id="IPR051047">
    <property type="entry name" value="AccD/PCCB"/>
</dbReference>
<dbReference type="OMA" id="ENTSYMF"/>
<dbReference type="FunFam" id="3.90.226.10:FF:000016">
    <property type="entry name" value="Propionyl-CoA carboxylase, beta subunit"/>
    <property type="match status" value="1"/>
</dbReference>
<dbReference type="PRINTS" id="PR01070">
    <property type="entry name" value="ACCCTRFRASEB"/>
</dbReference>
<dbReference type="GO" id="GO:0006633">
    <property type="term" value="P:fatty acid biosynthetic process"/>
    <property type="evidence" value="ECO:0007669"/>
    <property type="project" value="InterPro"/>
</dbReference>
<dbReference type="FunFam" id="3.90.226.10:FF:000017">
    <property type="entry name" value="Propionyl-CoA carboxylase subunit beta 5"/>
    <property type="match status" value="1"/>
</dbReference>
<dbReference type="GO" id="GO:0003989">
    <property type="term" value="F:acetyl-CoA carboxylase activity"/>
    <property type="evidence" value="ECO:0007669"/>
    <property type="project" value="InterPro"/>
</dbReference>
<dbReference type="STRING" id="431595.K3X6Q1"/>
<proteinExistence type="inferred from homology"/>
<dbReference type="GO" id="GO:0009317">
    <property type="term" value="C:acetyl-CoA carboxylase complex"/>
    <property type="evidence" value="ECO:0007669"/>
    <property type="project" value="InterPro"/>
</dbReference>
<evidence type="ECO:0000313" key="13">
    <source>
        <dbReference type="Proteomes" id="UP000019132"/>
    </source>
</evidence>
<dbReference type="PANTHER" id="PTHR43842">
    <property type="entry name" value="PROPIONYL-COA CARBOXYLASE BETA CHAIN"/>
    <property type="match status" value="1"/>
</dbReference>
<evidence type="ECO:0000259" key="10">
    <source>
        <dbReference type="PROSITE" id="PS50980"/>
    </source>
</evidence>
<dbReference type="VEuPathDB" id="FungiDB:PYU1_G012873"/>
<feature type="domain" description="CoA carboxyltransferase C-terminal" evidence="11">
    <location>
        <begin position="304"/>
        <end position="542"/>
    </location>
</feature>
<dbReference type="EMBL" id="GL376581">
    <property type="status" value="NOT_ANNOTATED_CDS"/>
    <property type="molecule type" value="Genomic_DNA"/>
</dbReference>
<dbReference type="HOGENOM" id="CLU_018822_6_0_1"/>
<feature type="domain" description="CoA carboxyltransferase N-terminal" evidence="10">
    <location>
        <begin position="44"/>
        <end position="300"/>
    </location>
</feature>
<keyword evidence="13" id="KW-1185">Reference proteome</keyword>
<dbReference type="GO" id="GO:0009062">
    <property type="term" value="P:fatty acid catabolic process"/>
    <property type="evidence" value="ECO:0007669"/>
    <property type="project" value="UniProtKB-ARBA"/>
</dbReference>
<reference evidence="13" key="2">
    <citation type="submission" date="2010-04" db="EMBL/GenBank/DDBJ databases">
        <authorList>
            <person name="Buell R."/>
            <person name="Hamilton J."/>
            <person name="Hostetler J."/>
        </authorList>
    </citation>
    <scope>NUCLEOTIDE SEQUENCE [LARGE SCALE GENOMIC DNA]</scope>
    <source>
        <strain evidence="13">DAOM:BR144</strain>
    </source>
</reference>
<evidence type="ECO:0000259" key="11">
    <source>
        <dbReference type="PROSITE" id="PS50989"/>
    </source>
</evidence>
<comment type="pathway">
    <text evidence="1">Metabolic intermediate metabolism; propanoyl-CoA degradation; succinyl-CoA from propanoyl-CoA: step 1/3.</text>
</comment>
<comment type="subunit">
    <text evidence="5">The holoenzyme is a dodecamer composed of 6 PCCA/alpha subunits and 6 PCCB/beta subunits.</text>
</comment>
<dbReference type="InterPro" id="IPR034733">
    <property type="entry name" value="AcCoA_carboxyl_beta"/>
</dbReference>
<organism evidence="12 13">
    <name type="scientific">Globisporangium ultimum (strain ATCC 200006 / CBS 805.95 / DAOM BR144)</name>
    <name type="common">Pythium ultimum</name>
    <dbReference type="NCBI Taxonomy" id="431595"/>
    <lineage>
        <taxon>Eukaryota</taxon>
        <taxon>Sar</taxon>
        <taxon>Stramenopiles</taxon>
        <taxon>Oomycota</taxon>
        <taxon>Peronosporomycetes</taxon>
        <taxon>Pythiales</taxon>
        <taxon>Pythiaceae</taxon>
        <taxon>Globisporangium</taxon>
    </lineage>
</organism>
<reference evidence="13" key="1">
    <citation type="journal article" date="2010" name="Genome Biol.">
        <title>Genome sequence of the necrotrophic plant pathogen Pythium ultimum reveals original pathogenicity mechanisms and effector repertoire.</title>
        <authorList>
            <person name="Levesque C.A."/>
            <person name="Brouwer H."/>
            <person name="Cano L."/>
            <person name="Hamilton J.P."/>
            <person name="Holt C."/>
            <person name="Huitema E."/>
            <person name="Raffaele S."/>
            <person name="Robideau G.P."/>
            <person name="Thines M."/>
            <person name="Win J."/>
            <person name="Zerillo M.M."/>
            <person name="Beakes G.W."/>
            <person name="Boore J.L."/>
            <person name="Busam D."/>
            <person name="Dumas B."/>
            <person name="Ferriera S."/>
            <person name="Fuerstenberg S.I."/>
            <person name="Gachon C.M."/>
            <person name="Gaulin E."/>
            <person name="Govers F."/>
            <person name="Grenville-Briggs L."/>
            <person name="Horner N."/>
            <person name="Hostetler J."/>
            <person name="Jiang R.H."/>
            <person name="Johnson J."/>
            <person name="Krajaejun T."/>
            <person name="Lin H."/>
            <person name="Meijer H.J."/>
            <person name="Moore B."/>
            <person name="Morris P."/>
            <person name="Phuntmart V."/>
            <person name="Puiu D."/>
            <person name="Shetty J."/>
            <person name="Stajich J.E."/>
            <person name="Tripathy S."/>
            <person name="Wawra S."/>
            <person name="van West P."/>
            <person name="Whitty B.R."/>
            <person name="Coutinho P.M."/>
            <person name="Henrissat B."/>
            <person name="Martin F."/>
            <person name="Thomas P.D."/>
            <person name="Tyler B.M."/>
            <person name="De Vries R.P."/>
            <person name="Kamoun S."/>
            <person name="Yandell M."/>
            <person name="Tisserat N."/>
            <person name="Buell C.R."/>
        </authorList>
    </citation>
    <scope>NUCLEOTIDE SEQUENCE</scope>
    <source>
        <strain evidence="13">DAOM:BR144</strain>
    </source>
</reference>
<dbReference type="PROSITE" id="PS50980">
    <property type="entry name" value="COA_CT_NTER"/>
    <property type="match status" value="1"/>
</dbReference>
<dbReference type="Proteomes" id="UP000019132">
    <property type="component" value="Unassembled WGS sequence"/>
</dbReference>
<dbReference type="Gene3D" id="3.90.226.10">
    <property type="entry name" value="2-enoyl-CoA Hydratase, Chain A, domain 1"/>
    <property type="match status" value="2"/>
</dbReference>
<evidence type="ECO:0000256" key="4">
    <source>
        <dbReference type="ARBA" id="ARBA00013050"/>
    </source>
</evidence>
<dbReference type="eggNOG" id="KOG0540">
    <property type="taxonomic scope" value="Eukaryota"/>
</dbReference>
<dbReference type="Pfam" id="PF01039">
    <property type="entry name" value="Carboxyl_trans"/>
    <property type="match status" value="1"/>
</dbReference>
<sequence>MATLSMRKHAPLLLQRMQQQPNALMQARWMSAATSSIVTPAARKLAFKKELDAARLQALEGGGAKRQAKQHEKGKLTARERIDLLLDQGSFREYDMLKSHRCSDFGMDKQHYPGDGVITGRGLINGRLTFVFSQDFTVFGGSLSETYAEKIVKIMNQAMQLGAPVIGLNDSGGARIQEGVASLAGYADIFQLNVLASGVIPQLTMVMGPCAGGAVYSPAMTDYIFMSRDSSYMFVTGPDVVKTVTNEEVTQEELGGASTHTKTSGVAHCAFDNDVEAIREMRRFFDFLPLNNKEKPPVRKSDDDRYRPVPTLESIVPPDPNVPYNMKDIIHQLVDSFDFFEIMPDYAKNMIIGFGRMEGRVVGIVANQPIELAGCLDINSSVKAARFVRFCDAFNIPLVTLVDVPGFLPGVDQEYGGIIRHGAKLLYAYAEATVPKITIITRKAYGGAYDVMSSKHLRGDINYAWPSAEIAVMGAKGAVEIIFRGQNVEENTADYERKFANPMVAAQRGFVDDIIEPTNTRRHICEDLDVLETKKLENPWKKHGNIPL</sequence>
<dbReference type="InParanoid" id="K3X6Q1"/>
<comment type="similarity">
    <text evidence="2">Belongs to the AccD/PCCB family.</text>
</comment>
<dbReference type="SUPFAM" id="SSF52096">
    <property type="entry name" value="ClpP/crotonase"/>
    <property type="match status" value="2"/>
</dbReference>
<accession>K3X6Q1</accession>
<comment type="catalytic activity">
    <reaction evidence="8">
        <text>butanoyl-CoA + hydrogencarbonate + ATP = (2S)-ethylmalonyl-CoA + ADP + phosphate + H(+)</text>
        <dbReference type="Rhea" id="RHEA:59520"/>
        <dbReference type="ChEBI" id="CHEBI:15378"/>
        <dbReference type="ChEBI" id="CHEBI:17544"/>
        <dbReference type="ChEBI" id="CHEBI:30616"/>
        <dbReference type="ChEBI" id="CHEBI:43474"/>
        <dbReference type="ChEBI" id="CHEBI:57371"/>
        <dbReference type="ChEBI" id="CHEBI:60909"/>
        <dbReference type="ChEBI" id="CHEBI:456216"/>
    </reaction>
    <physiologicalReaction direction="left-to-right" evidence="8">
        <dbReference type="Rhea" id="RHEA:59521"/>
    </physiologicalReaction>
</comment>
<evidence type="ECO:0000256" key="1">
    <source>
        <dbReference type="ARBA" id="ARBA00005060"/>
    </source>
</evidence>
<evidence type="ECO:0000256" key="2">
    <source>
        <dbReference type="ARBA" id="ARBA00006102"/>
    </source>
</evidence>
<dbReference type="InterPro" id="IPR011763">
    <property type="entry name" value="COA_CT_C"/>
</dbReference>
<dbReference type="EnsemblProtists" id="PYU1_T012900">
    <property type="protein sequence ID" value="PYU1_T012900"/>
    <property type="gene ID" value="PYU1_G012873"/>
</dbReference>
<evidence type="ECO:0000256" key="3">
    <source>
        <dbReference type="ARBA" id="ARBA00011842"/>
    </source>
</evidence>
<comment type="subunit">
    <text evidence="3">Acetyl-CoA carboxylase is a heterohexamer composed of biotin carboxyl carrier protein, biotin carboxylase and 2 subunits each of ACCase subunit alpha and ACCase plastid-coded subunit beta (accD).</text>
</comment>
<dbReference type="PANTHER" id="PTHR43842:SF2">
    <property type="entry name" value="PROPIONYL-COA CARBOXYLASE BETA CHAIN, MITOCHONDRIAL"/>
    <property type="match status" value="1"/>
</dbReference>
<reference evidence="12" key="3">
    <citation type="submission" date="2015-02" db="UniProtKB">
        <authorList>
            <consortium name="EnsemblProtists"/>
        </authorList>
    </citation>
    <scope>IDENTIFICATION</scope>
    <source>
        <strain evidence="12">DAOM BR144</strain>
    </source>
</reference>
<evidence type="ECO:0000256" key="8">
    <source>
        <dbReference type="ARBA" id="ARBA00048208"/>
    </source>
</evidence>
<dbReference type="EC" id="6.4.1.3" evidence="4"/>
<name>K3X6Q1_GLOUD</name>
<dbReference type="PROSITE" id="PS50989">
    <property type="entry name" value="COA_CT_CTER"/>
    <property type="match status" value="1"/>
</dbReference>
<dbReference type="InterPro" id="IPR011762">
    <property type="entry name" value="COA_CT_N"/>
</dbReference>
<dbReference type="InterPro" id="IPR029045">
    <property type="entry name" value="ClpP/crotonase-like_dom_sf"/>
</dbReference>
<protein>
    <recommendedName>
        <fullName evidence="6">Propionyl-CoA carboxylase beta chain, mitochondrial</fullName>
        <ecNumber evidence="4">6.4.1.3</ecNumber>
    </recommendedName>
    <alternativeName>
        <fullName evidence="7">Propanoyl-CoA:carbon dioxide ligase subunit beta</fullName>
    </alternativeName>
</protein>
<evidence type="ECO:0000313" key="12">
    <source>
        <dbReference type="EnsemblProtists" id="PYU1_T012900"/>
    </source>
</evidence>
<evidence type="ECO:0000256" key="7">
    <source>
        <dbReference type="ARBA" id="ARBA00042797"/>
    </source>
</evidence>
<evidence type="ECO:0000256" key="5">
    <source>
        <dbReference type="ARBA" id="ARBA00038567"/>
    </source>
</evidence>
<evidence type="ECO:0000256" key="9">
    <source>
        <dbReference type="ARBA" id="ARBA00049495"/>
    </source>
</evidence>
<evidence type="ECO:0000256" key="6">
    <source>
        <dbReference type="ARBA" id="ARBA00041138"/>
    </source>
</evidence>
<dbReference type="GO" id="GO:0004658">
    <property type="term" value="F:propionyl-CoA carboxylase activity"/>
    <property type="evidence" value="ECO:0007669"/>
    <property type="project" value="UniProtKB-EC"/>
</dbReference>
<dbReference type="InterPro" id="IPR000438">
    <property type="entry name" value="Acetyl_CoA_COase_Trfase_b_su"/>
</dbReference>
<dbReference type="GO" id="GO:0005739">
    <property type="term" value="C:mitochondrion"/>
    <property type="evidence" value="ECO:0007669"/>
    <property type="project" value="TreeGrafter"/>
</dbReference>
<dbReference type="AlphaFoldDB" id="K3X6Q1"/>